<dbReference type="EMBL" id="CAJVQB010161234">
    <property type="protein sequence ID" value="CAG8856549.1"/>
    <property type="molecule type" value="Genomic_DNA"/>
</dbReference>
<evidence type="ECO:0000313" key="1">
    <source>
        <dbReference type="EMBL" id="CAG8856549.1"/>
    </source>
</evidence>
<comment type="caution">
    <text evidence="1">The sequence shown here is derived from an EMBL/GenBank/DDBJ whole genome shotgun (WGS) entry which is preliminary data.</text>
</comment>
<keyword evidence="2" id="KW-1185">Reference proteome</keyword>
<sequence length="54" mass="5828">ITNEKKMKFTAGKVGVTHWLSSTRPELIAILCALLTTKADANVVIKMDSLAAIN</sequence>
<protein>
    <submittedName>
        <fullName evidence="1">4306_t:CDS:1</fullName>
    </submittedName>
</protein>
<organism evidence="1 2">
    <name type="scientific">Gigaspora margarita</name>
    <dbReference type="NCBI Taxonomy" id="4874"/>
    <lineage>
        <taxon>Eukaryota</taxon>
        <taxon>Fungi</taxon>
        <taxon>Fungi incertae sedis</taxon>
        <taxon>Mucoromycota</taxon>
        <taxon>Glomeromycotina</taxon>
        <taxon>Glomeromycetes</taxon>
        <taxon>Diversisporales</taxon>
        <taxon>Gigasporaceae</taxon>
        <taxon>Gigaspora</taxon>
    </lineage>
</organism>
<accession>A0ABN7XMQ1</accession>
<feature type="non-terminal residue" evidence="1">
    <location>
        <position position="1"/>
    </location>
</feature>
<dbReference type="Gene3D" id="3.30.420.10">
    <property type="entry name" value="Ribonuclease H-like superfamily/Ribonuclease H"/>
    <property type="match status" value="1"/>
</dbReference>
<evidence type="ECO:0000313" key="2">
    <source>
        <dbReference type="Proteomes" id="UP000789901"/>
    </source>
</evidence>
<reference evidence="1 2" key="1">
    <citation type="submission" date="2021-06" db="EMBL/GenBank/DDBJ databases">
        <authorList>
            <person name="Kallberg Y."/>
            <person name="Tangrot J."/>
            <person name="Rosling A."/>
        </authorList>
    </citation>
    <scope>NUCLEOTIDE SEQUENCE [LARGE SCALE GENOMIC DNA]</scope>
    <source>
        <strain evidence="1 2">120-4 pot B 10/14</strain>
    </source>
</reference>
<dbReference type="Proteomes" id="UP000789901">
    <property type="component" value="Unassembled WGS sequence"/>
</dbReference>
<feature type="non-terminal residue" evidence="1">
    <location>
        <position position="54"/>
    </location>
</feature>
<proteinExistence type="predicted"/>
<gene>
    <name evidence="1" type="ORF">GMARGA_LOCUS45370</name>
</gene>
<name>A0ABN7XMQ1_GIGMA</name>
<dbReference type="InterPro" id="IPR036397">
    <property type="entry name" value="RNaseH_sf"/>
</dbReference>